<evidence type="ECO:0000313" key="2">
    <source>
        <dbReference type="Proteomes" id="UP001530377"/>
    </source>
</evidence>
<keyword evidence="2" id="KW-1185">Reference proteome</keyword>
<organism evidence="1 2">
    <name type="scientific">Cyclostephanos tholiformis</name>
    <dbReference type="NCBI Taxonomy" id="382380"/>
    <lineage>
        <taxon>Eukaryota</taxon>
        <taxon>Sar</taxon>
        <taxon>Stramenopiles</taxon>
        <taxon>Ochrophyta</taxon>
        <taxon>Bacillariophyta</taxon>
        <taxon>Coscinodiscophyceae</taxon>
        <taxon>Thalassiosirophycidae</taxon>
        <taxon>Stephanodiscales</taxon>
        <taxon>Stephanodiscaceae</taxon>
        <taxon>Cyclostephanos</taxon>
    </lineage>
</organism>
<accession>A0ABD3S017</accession>
<protein>
    <submittedName>
        <fullName evidence="1">Uncharacterized protein</fullName>
    </submittedName>
</protein>
<dbReference type="Proteomes" id="UP001530377">
    <property type="component" value="Unassembled WGS sequence"/>
</dbReference>
<evidence type="ECO:0000313" key="1">
    <source>
        <dbReference type="EMBL" id="KAL3817834.1"/>
    </source>
</evidence>
<reference evidence="1 2" key="1">
    <citation type="submission" date="2024-10" db="EMBL/GenBank/DDBJ databases">
        <title>Updated reference genomes for cyclostephanoid diatoms.</title>
        <authorList>
            <person name="Roberts W.R."/>
            <person name="Alverson A.J."/>
        </authorList>
    </citation>
    <scope>NUCLEOTIDE SEQUENCE [LARGE SCALE GENOMIC DNA]</scope>
    <source>
        <strain evidence="1 2">AJA228-03</strain>
    </source>
</reference>
<name>A0ABD3S017_9STRA</name>
<comment type="caution">
    <text evidence="1">The sequence shown here is derived from an EMBL/GenBank/DDBJ whole genome shotgun (WGS) entry which is preliminary data.</text>
</comment>
<sequence length="120" mass="14291">MMKTWNEPGSNLAEDYSYDDLYENEKSGANLLGLGGDIWDCQVNHYLGCWWKDLEERGLDQYVKVLGWDEDRWNHDGPVPDTDDVYWDDLTQEQQEAAIQICYFRELWDNVPIPEWPQRE</sequence>
<dbReference type="EMBL" id="JALLPB020000089">
    <property type="protein sequence ID" value="KAL3817834.1"/>
    <property type="molecule type" value="Genomic_DNA"/>
</dbReference>
<dbReference type="AlphaFoldDB" id="A0ABD3S017"/>
<proteinExistence type="predicted"/>
<gene>
    <name evidence="1" type="ORF">ACHAXA_004008</name>
</gene>